<feature type="compositionally biased region" description="Polar residues" evidence="5">
    <location>
        <begin position="64"/>
        <end position="81"/>
    </location>
</feature>
<keyword evidence="4 6" id="KW-0472">Membrane</keyword>
<evidence type="ECO:0000256" key="3">
    <source>
        <dbReference type="ARBA" id="ARBA00022989"/>
    </source>
</evidence>
<feature type="compositionally biased region" description="Low complexity" evidence="5">
    <location>
        <begin position="162"/>
        <end position="176"/>
    </location>
</feature>
<comment type="subcellular location">
    <subcellularLocation>
        <location evidence="1">Membrane</location>
        <topology evidence="1">Single-pass membrane protein</topology>
    </subcellularLocation>
</comment>
<dbReference type="GeneID" id="57240654"/>
<dbReference type="SUPFAM" id="SSF74653">
    <property type="entry name" value="TolA/TonB C-terminal domain"/>
    <property type="match status" value="1"/>
</dbReference>
<comment type="caution">
    <text evidence="7">The sequence shown here is derived from an EMBL/GenBank/DDBJ whole genome shotgun (WGS) entry which is preliminary data.</text>
</comment>
<dbReference type="InterPro" id="IPR006260">
    <property type="entry name" value="TonB/TolA_C"/>
</dbReference>
<dbReference type="AlphaFoldDB" id="A0A099WSG5"/>
<keyword evidence="3 6" id="KW-1133">Transmembrane helix</keyword>
<dbReference type="eggNOG" id="COG0810">
    <property type="taxonomic scope" value="Bacteria"/>
</dbReference>
<feature type="compositionally biased region" description="Basic and acidic residues" evidence="5">
    <location>
        <begin position="93"/>
        <end position="144"/>
    </location>
</feature>
<evidence type="ECO:0000313" key="7">
    <source>
        <dbReference type="EMBL" id="KGN84443.1"/>
    </source>
</evidence>
<dbReference type="RefSeq" id="WP_018965042.1">
    <property type="nucleotide sequence ID" value="NZ_CALUCC010000040.1"/>
</dbReference>
<dbReference type="Proteomes" id="UP000030130">
    <property type="component" value="Unassembled WGS sequence"/>
</dbReference>
<dbReference type="OrthoDB" id="9786892at2"/>
<evidence type="ECO:0000313" key="8">
    <source>
        <dbReference type="Proteomes" id="UP000030130"/>
    </source>
</evidence>
<dbReference type="NCBIfam" id="TIGR01352">
    <property type="entry name" value="tonB_Cterm"/>
    <property type="match status" value="1"/>
</dbReference>
<name>A0A099WSG5_9PORP</name>
<evidence type="ECO:0000256" key="2">
    <source>
        <dbReference type="ARBA" id="ARBA00022692"/>
    </source>
</evidence>
<gene>
    <name evidence="7" type="ORF">HR08_08900</name>
</gene>
<evidence type="ECO:0000256" key="5">
    <source>
        <dbReference type="SAM" id="MobiDB-lite"/>
    </source>
</evidence>
<evidence type="ECO:0000256" key="4">
    <source>
        <dbReference type="ARBA" id="ARBA00023136"/>
    </source>
</evidence>
<dbReference type="EMBL" id="JRAI01000071">
    <property type="protein sequence ID" value="KGN84443.1"/>
    <property type="molecule type" value="Genomic_DNA"/>
</dbReference>
<dbReference type="Gene3D" id="3.30.2420.10">
    <property type="entry name" value="TonB"/>
    <property type="match status" value="1"/>
</dbReference>
<accession>A0A099WSG5</accession>
<feature type="transmembrane region" description="Helical" evidence="6">
    <location>
        <begin position="12"/>
        <end position="32"/>
    </location>
</feature>
<reference evidence="7 8" key="1">
    <citation type="submission" date="2014-08" db="EMBL/GenBank/DDBJ databases">
        <title>Porphyromonas gulae strain:COT-052_OH1451 Genome sequencing.</title>
        <authorList>
            <person name="Wallis C."/>
            <person name="Deusch O."/>
            <person name="O'Flynn C."/>
            <person name="Davis I."/>
            <person name="Jospin G."/>
            <person name="Darling A.E."/>
            <person name="Coil D.A."/>
            <person name="Alexiev A."/>
            <person name="Horsfall A."/>
            <person name="Kirkwood N."/>
            <person name="Harris S."/>
            <person name="Eisen J.A."/>
        </authorList>
    </citation>
    <scope>NUCLEOTIDE SEQUENCE [LARGE SCALE GENOMIC DNA]</scope>
    <source>
        <strain evidence="8">COT-052 OH1451</strain>
    </source>
</reference>
<dbReference type="PATRIC" id="fig|111105.18.peg.1297"/>
<feature type="region of interest" description="Disordered" evidence="5">
    <location>
        <begin position="59"/>
        <end position="191"/>
    </location>
</feature>
<evidence type="ECO:0000256" key="1">
    <source>
        <dbReference type="ARBA" id="ARBA00004167"/>
    </source>
</evidence>
<sequence length="275" mass="29185">MQQEKVKRNAVAIAVSVGAHVALIALLFVLHLRAAPREEPEELILVNFGITELSSGAFEPAPQETASNPDVQTEQTPTQKQPAVKKPQAPAESDLHQDVEPAPHLAKAEKARQEAEMKRKREAEEARKRAEAAAEAERKRKAEAGKAINNNVAGAFGRGAEQGNTQGTGTQANGNQGNPGGSGSSYSLTGRTIVGNGGYPEKPRYSKPIRGTVRVNIVVNNAGRVTDASIRLRGTNITDAAAQRAAIEAAKTTRFNAIAGGGDQEGVITYHFDIK</sequence>
<proteinExistence type="predicted"/>
<protein>
    <submittedName>
        <fullName evidence="7">Energy transducer TonB</fullName>
    </submittedName>
</protein>
<dbReference type="STRING" id="111105.HR09_02405"/>
<dbReference type="GO" id="GO:0016020">
    <property type="term" value="C:membrane"/>
    <property type="evidence" value="ECO:0007669"/>
    <property type="project" value="UniProtKB-SubCell"/>
</dbReference>
<evidence type="ECO:0000256" key="6">
    <source>
        <dbReference type="SAM" id="Phobius"/>
    </source>
</evidence>
<organism evidence="7 8">
    <name type="scientific">Porphyromonas gulae</name>
    <dbReference type="NCBI Taxonomy" id="111105"/>
    <lineage>
        <taxon>Bacteria</taxon>
        <taxon>Pseudomonadati</taxon>
        <taxon>Bacteroidota</taxon>
        <taxon>Bacteroidia</taxon>
        <taxon>Bacteroidales</taxon>
        <taxon>Porphyromonadaceae</taxon>
        <taxon>Porphyromonas</taxon>
    </lineage>
</organism>
<keyword evidence="2 6" id="KW-0812">Transmembrane</keyword>